<dbReference type="EMBL" id="MUXT01000008">
    <property type="protein sequence ID" value="OOR83380.1"/>
    <property type="molecule type" value="Genomic_DNA"/>
</dbReference>
<evidence type="ECO:0000313" key="3">
    <source>
        <dbReference type="Proteomes" id="UP000190322"/>
    </source>
</evidence>
<dbReference type="Proteomes" id="UP000190322">
    <property type="component" value="Unassembled WGS sequence"/>
</dbReference>
<reference evidence="2 3" key="1">
    <citation type="submission" date="2017-02" db="EMBL/GenBank/DDBJ databases">
        <title>Draft genome sequence of Moraxella canis CCUG 8415A type strain.</title>
        <authorList>
            <person name="Engstrom-Jakobsson H."/>
            <person name="Salva-Serra F."/>
            <person name="Thorell K."/>
            <person name="Gonzales-Siles L."/>
            <person name="Karlsson R."/>
            <person name="Boulund F."/>
            <person name="Engstrand L."/>
            <person name="Moore E."/>
        </authorList>
    </citation>
    <scope>NUCLEOTIDE SEQUENCE [LARGE SCALE GENOMIC DNA]</scope>
    <source>
        <strain evidence="2 3">CCUG 8415A</strain>
    </source>
</reference>
<protein>
    <recommendedName>
        <fullName evidence="4">Lycopene cyclase domain-containing protein</fullName>
    </recommendedName>
</protein>
<sequence>MLIYFVSAVIFFFILSVGLYITRRHGVRSQKVIVRLCLIGFLCQILINWLFWGDGVIYNPFSATGSVDRTGLAFLVLCLISIFCYASLLMLLYKANDFYNE</sequence>
<accession>A0A1S9ZJ21</accession>
<evidence type="ECO:0000256" key="1">
    <source>
        <dbReference type="SAM" id="Phobius"/>
    </source>
</evidence>
<feature type="transmembrane region" description="Helical" evidence="1">
    <location>
        <begin position="33"/>
        <end position="52"/>
    </location>
</feature>
<keyword evidence="1" id="KW-0472">Membrane</keyword>
<gene>
    <name evidence="2" type="ORF">B0180_07425</name>
</gene>
<comment type="caution">
    <text evidence="2">The sequence shown here is derived from an EMBL/GenBank/DDBJ whole genome shotgun (WGS) entry which is preliminary data.</text>
</comment>
<dbReference type="RefSeq" id="WP_078256352.1">
    <property type="nucleotide sequence ID" value="NZ_MUXT01000008.1"/>
</dbReference>
<name>A0A1S9ZJ21_9GAMM</name>
<dbReference type="AlphaFoldDB" id="A0A1S9ZJ21"/>
<keyword evidence="1" id="KW-0812">Transmembrane</keyword>
<proteinExistence type="predicted"/>
<evidence type="ECO:0008006" key="4">
    <source>
        <dbReference type="Google" id="ProtNLM"/>
    </source>
</evidence>
<feature type="transmembrane region" description="Helical" evidence="1">
    <location>
        <begin position="6"/>
        <end position="21"/>
    </location>
</feature>
<organism evidence="2 3">
    <name type="scientific">Moraxella canis</name>
    <dbReference type="NCBI Taxonomy" id="90239"/>
    <lineage>
        <taxon>Bacteria</taxon>
        <taxon>Pseudomonadati</taxon>
        <taxon>Pseudomonadota</taxon>
        <taxon>Gammaproteobacteria</taxon>
        <taxon>Moraxellales</taxon>
        <taxon>Moraxellaceae</taxon>
        <taxon>Moraxella</taxon>
    </lineage>
</organism>
<evidence type="ECO:0000313" key="2">
    <source>
        <dbReference type="EMBL" id="OOR83380.1"/>
    </source>
</evidence>
<feature type="transmembrane region" description="Helical" evidence="1">
    <location>
        <begin position="72"/>
        <end position="93"/>
    </location>
</feature>
<keyword evidence="1" id="KW-1133">Transmembrane helix</keyword>